<dbReference type="InterPro" id="IPR008920">
    <property type="entry name" value="TF_FadR/GntR_C"/>
</dbReference>
<evidence type="ECO:0000313" key="6">
    <source>
        <dbReference type="Proteomes" id="UP000494329"/>
    </source>
</evidence>
<dbReference type="RefSeq" id="WP_175111172.1">
    <property type="nucleotide sequence ID" value="NZ_CADIKF010000016.1"/>
</dbReference>
<evidence type="ECO:0000313" key="5">
    <source>
        <dbReference type="EMBL" id="CAB3756418.1"/>
    </source>
</evidence>
<dbReference type="SMART" id="SM00895">
    <property type="entry name" value="FCD"/>
    <property type="match status" value="1"/>
</dbReference>
<dbReference type="InterPro" id="IPR036390">
    <property type="entry name" value="WH_DNA-bd_sf"/>
</dbReference>
<dbReference type="InterPro" id="IPR036388">
    <property type="entry name" value="WH-like_DNA-bd_sf"/>
</dbReference>
<organism evidence="5 6">
    <name type="scientific">Paraburkholderia solisilvae</name>
    <dbReference type="NCBI Taxonomy" id="624376"/>
    <lineage>
        <taxon>Bacteria</taxon>
        <taxon>Pseudomonadati</taxon>
        <taxon>Pseudomonadota</taxon>
        <taxon>Betaproteobacteria</taxon>
        <taxon>Burkholderiales</taxon>
        <taxon>Burkholderiaceae</taxon>
        <taxon>Paraburkholderia</taxon>
    </lineage>
</organism>
<dbReference type="Gene3D" id="1.10.10.10">
    <property type="entry name" value="Winged helix-like DNA-binding domain superfamily/Winged helix DNA-binding domain"/>
    <property type="match status" value="1"/>
</dbReference>
<dbReference type="PROSITE" id="PS50949">
    <property type="entry name" value="HTH_GNTR"/>
    <property type="match status" value="1"/>
</dbReference>
<dbReference type="EMBL" id="CADIKF010000016">
    <property type="protein sequence ID" value="CAB3756418.1"/>
    <property type="molecule type" value="Genomic_DNA"/>
</dbReference>
<dbReference type="PANTHER" id="PTHR43537">
    <property type="entry name" value="TRANSCRIPTIONAL REGULATOR, GNTR FAMILY"/>
    <property type="match status" value="1"/>
</dbReference>
<dbReference type="GO" id="GO:0003677">
    <property type="term" value="F:DNA binding"/>
    <property type="evidence" value="ECO:0007669"/>
    <property type="project" value="UniProtKB-KW"/>
</dbReference>
<keyword evidence="3" id="KW-0804">Transcription</keyword>
<dbReference type="AlphaFoldDB" id="A0A6J5DR07"/>
<reference evidence="5 6" key="1">
    <citation type="submission" date="2020-04" db="EMBL/GenBank/DDBJ databases">
        <authorList>
            <person name="De Canck E."/>
        </authorList>
    </citation>
    <scope>NUCLEOTIDE SEQUENCE [LARGE SCALE GENOMIC DNA]</scope>
    <source>
        <strain evidence="5 6">LMG 29739</strain>
    </source>
</reference>
<keyword evidence="1" id="KW-0805">Transcription regulation</keyword>
<dbReference type="SUPFAM" id="SSF48008">
    <property type="entry name" value="GntR ligand-binding domain-like"/>
    <property type="match status" value="1"/>
</dbReference>
<keyword evidence="6" id="KW-1185">Reference proteome</keyword>
<sequence>MKESAVALPVQLIDCSSEAKLLSERACSTIRHDILSCVIEPSATLTEASLMTRYGIGKATCRVALQRLAQEGFLRAVPRQGYVVRPITLKDVEEVFALRLQLEPLSARLASGRADIGLLKGLERACRNDDVSLGISNRIGIFMDANAAFHMAIAESSGNSRLVKTLGGLLNEMARLVALGFGVQNTKPEIRHDHTKMIEALESGNGRRAEQIAYRHVATFRDMTMEKVMASLRDTHAGSPIVPLRGTR</sequence>
<gene>
    <name evidence="5" type="ORF">LMG29739_02443</name>
</gene>
<evidence type="ECO:0000256" key="1">
    <source>
        <dbReference type="ARBA" id="ARBA00023015"/>
    </source>
</evidence>
<dbReference type="SMART" id="SM00345">
    <property type="entry name" value="HTH_GNTR"/>
    <property type="match status" value="1"/>
</dbReference>
<dbReference type="GO" id="GO:0003700">
    <property type="term" value="F:DNA-binding transcription factor activity"/>
    <property type="evidence" value="ECO:0007669"/>
    <property type="project" value="InterPro"/>
</dbReference>
<dbReference type="Gene3D" id="1.20.120.530">
    <property type="entry name" value="GntR ligand-binding domain-like"/>
    <property type="match status" value="1"/>
</dbReference>
<evidence type="ECO:0000256" key="3">
    <source>
        <dbReference type="ARBA" id="ARBA00023163"/>
    </source>
</evidence>
<name>A0A6J5DR07_9BURK</name>
<dbReference type="Proteomes" id="UP000494329">
    <property type="component" value="Unassembled WGS sequence"/>
</dbReference>
<proteinExistence type="predicted"/>
<dbReference type="SUPFAM" id="SSF46785">
    <property type="entry name" value="Winged helix' DNA-binding domain"/>
    <property type="match status" value="1"/>
</dbReference>
<evidence type="ECO:0000256" key="2">
    <source>
        <dbReference type="ARBA" id="ARBA00023125"/>
    </source>
</evidence>
<dbReference type="InterPro" id="IPR011711">
    <property type="entry name" value="GntR_C"/>
</dbReference>
<evidence type="ECO:0000259" key="4">
    <source>
        <dbReference type="PROSITE" id="PS50949"/>
    </source>
</evidence>
<accession>A0A6J5DR07</accession>
<feature type="domain" description="HTH gntR-type" evidence="4">
    <location>
        <begin position="20"/>
        <end position="87"/>
    </location>
</feature>
<protein>
    <recommendedName>
        <fullName evidence="4">HTH gntR-type domain-containing protein</fullName>
    </recommendedName>
</protein>
<dbReference type="InterPro" id="IPR000524">
    <property type="entry name" value="Tscrpt_reg_HTH_GntR"/>
</dbReference>
<dbReference type="Pfam" id="PF00392">
    <property type="entry name" value="GntR"/>
    <property type="match status" value="1"/>
</dbReference>
<dbReference type="Pfam" id="PF07729">
    <property type="entry name" value="FCD"/>
    <property type="match status" value="1"/>
</dbReference>
<keyword evidence="2" id="KW-0238">DNA-binding</keyword>
<dbReference type="PANTHER" id="PTHR43537:SF45">
    <property type="entry name" value="GNTR FAMILY REGULATORY PROTEIN"/>
    <property type="match status" value="1"/>
</dbReference>